<dbReference type="InterPro" id="IPR035418">
    <property type="entry name" value="AraC-bd_2"/>
</dbReference>
<organism evidence="5 6">
    <name type="scientific">Sphingomonas lycopersici</name>
    <dbReference type="NCBI Taxonomy" id="2951807"/>
    <lineage>
        <taxon>Bacteria</taxon>
        <taxon>Pseudomonadati</taxon>
        <taxon>Pseudomonadota</taxon>
        <taxon>Alphaproteobacteria</taxon>
        <taxon>Sphingomonadales</taxon>
        <taxon>Sphingomonadaceae</taxon>
        <taxon>Sphingomonas</taxon>
    </lineage>
</organism>
<dbReference type="PROSITE" id="PS00041">
    <property type="entry name" value="HTH_ARAC_FAMILY_1"/>
    <property type="match status" value="1"/>
</dbReference>
<dbReference type="EMBL" id="JANFAV010000015">
    <property type="protein sequence ID" value="MCW6536661.1"/>
    <property type="molecule type" value="Genomic_DNA"/>
</dbReference>
<dbReference type="PANTHER" id="PTHR46796:SF6">
    <property type="entry name" value="ARAC SUBFAMILY"/>
    <property type="match status" value="1"/>
</dbReference>
<keyword evidence="2" id="KW-0238">DNA-binding</keyword>
<keyword evidence="6" id="KW-1185">Reference proteome</keyword>
<dbReference type="PROSITE" id="PS01124">
    <property type="entry name" value="HTH_ARAC_FAMILY_2"/>
    <property type="match status" value="1"/>
</dbReference>
<dbReference type="PANTHER" id="PTHR46796">
    <property type="entry name" value="HTH-TYPE TRANSCRIPTIONAL ACTIVATOR RHAS-RELATED"/>
    <property type="match status" value="1"/>
</dbReference>
<dbReference type="Proteomes" id="UP001165565">
    <property type="component" value="Unassembled WGS sequence"/>
</dbReference>
<proteinExistence type="predicted"/>
<evidence type="ECO:0000256" key="1">
    <source>
        <dbReference type="ARBA" id="ARBA00023015"/>
    </source>
</evidence>
<dbReference type="PRINTS" id="PR00032">
    <property type="entry name" value="HTHARAC"/>
</dbReference>
<dbReference type="InterPro" id="IPR009057">
    <property type="entry name" value="Homeodomain-like_sf"/>
</dbReference>
<dbReference type="Pfam" id="PF14525">
    <property type="entry name" value="AraC_binding_2"/>
    <property type="match status" value="1"/>
</dbReference>
<sequence>MGTIEKFATTRIAPRQRLRYWNDLVDRIYTGTWVNTQGEEFRGEMWRWDIGDLAMIRPRSTQSTVGRRGAAAGGEERVILHLQCRGSSRHTQNGDECVLQPGDFVLSSPHQPYTIDLREHELLVVEFPRAPLAERIPKLDDMLRRHMTGGTPGGRVFHDFLLSLWQLGDQSELDPEWESGVTTVFYDLFALAMRGARHAPRGAHAGDHALSERMVSLVEASLGDPALGSAMLATSCNTSIRTIQNVFAAMGTTPTAYILERRLRRAADRLILAPDTSITDIAFDLGFNDSAYFTRCFRRHFGAAPRDWRAAR</sequence>
<feature type="domain" description="HTH araC/xylS-type" evidence="4">
    <location>
        <begin position="212"/>
        <end position="311"/>
    </location>
</feature>
<dbReference type="InterPro" id="IPR018060">
    <property type="entry name" value="HTH_AraC"/>
</dbReference>
<dbReference type="Gene3D" id="1.10.10.60">
    <property type="entry name" value="Homeodomain-like"/>
    <property type="match status" value="1"/>
</dbReference>
<dbReference type="InterPro" id="IPR018062">
    <property type="entry name" value="HTH_AraC-typ_CS"/>
</dbReference>
<dbReference type="SUPFAM" id="SSF46689">
    <property type="entry name" value="Homeodomain-like"/>
    <property type="match status" value="1"/>
</dbReference>
<gene>
    <name evidence="5" type="ORF">NEE01_17930</name>
</gene>
<evidence type="ECO:0000256" key="2">
    <source>
        <dbReference type="ARBA" id="ARBA00023125"/>
    </source>
</evidence>
<dbReference type="AlphaFoldDB" id="A0AA42CVJ4"/>
<dbReference type="SMART" id="SM00342">
    <property type="entry name" value="HTH_ARAC"/>
    <property type="match status" value="1"/>
</dbReference>
<comment type="caution">
    <text evidence="5">The sequence shown here is derived from an EMBL/GenBank/DDBJ whole genome shotgun (WGS) entry which is preliminary data.</text>
</comment>
<evidence type="ECO:0000259" key="4">
    <source>
        <dbReference type="PROSITE" id="PS01124"/>
    </source>
</evidence>
<evidence type="ECO:0000256" key="3">
    <source>
        <dbReference type="ARBA" id="ARBA00023163"/>
    </source>
</evidence>
<dbReference type="RefSeq" id="WP_265270306.1">
    <property type="nucleotide sequence ID" value="NZ_JANFAV010000015.1"/>
</dbReference>
<dbReference type="Pfam" id="PF12833">
    <property type="entry name" value="HTH_18"/>
    <property type="match status" value="1"/>
</dbReference>
<dbReference type="GO" id="GO:0003700">
    <property type="term" value="F:DNA-binding transcription factor activity"/>
    <property type="evidence" value="ECO:0007669"/>
    <property type="project" value="InterPro"/>
</dbReference>
<accession>A0AA42CVJ4</accession>
<dbReference type="InterPro" id="IPR020449">
    <property type="entry name" value="Tscrpt_reg_AraC-type_HTH"/>
</dbReference>
<protein>
    <submittedName>
        <fullName evidence="5">Helix-turn-helix domain-containing protein</fullName>
    </submittedName>
</protein>
<keyword evidence="3" id="KW-0804">Transcription</keyword>
<evidence type="ECO:0000313" key="6">
    <source>
        <dbReference type="Proteomes" id="UP001165565"/>
    </source>
</evidence>
<dbReference type="InterPro" id="IPR050204">
    <property type="entry name" value="AraC_XylS_family_regulators"/>
</dbReference>
<evidence type="ECO:0000313" key="5">
    <source>
        <dbReference type="EMBL" id="MCW6536661.1"/>
    </source>
</evidence>
<reference evidence="5" key="1">
    <citation type="submission" date="2022-06" db="EMBL/GenBank/DDBJ databases">
        <title>Sphingomonas sp. nov. isolated from rhizosphere soil of tomato.</title>
        <authorList>
            <person name="Dong H."/>
            <person name="Gao R."/>
        </authorList>
    </citation>
    <scope>NUCLEOTIDE SEQUENCE</scope>
    <source>
        <strain evidence="5">MMSM24</strain>
    </source>
</reference>
<name>A0AA42CVJ4_9SPHN</name>
<dbReference type="GO" id="GO:0043565">
    <property type="term" value="F:sequence-specific DNA binding"/>
    <property type="evidence" value="ECO:0007669"/>
    <property type="project" value="InterPro"/>
</dbReference>
<keyword evidence="1" id="KW-0805">Transcription regulation</keyword>